<reference evidence="3" key="1">
    <citation type="journal article" date="2019" name="Int. J. Syst. Evol. Microbiol.">
        <title>The Global Catalogue of Microorganisms (GCM) 10K type strain sequencing project: providing services to taxonomists for standard genome sequencing and annotation.</title>
        <authorList>
            <consortium name="The Broad Institute Genomics Platform"/>
            <consortium name="The Broad Institute Genome Sequencing Center for Infectious Disease"/>
            <person name="Wu L."/>
            <person name="Ma J."/>
        </authorList>
    </citation>
    <scope>NUCLEOTIDE SEQUENCE [LARGE SCALE GENOMIC DNA]</scope>
    <source>
        <strain evidence="3">KCTC 42730</strain>
    </source>
</reference>
<keyword evidence="1" id="KW-0472">Membrane</keyword>
<comment type="caution">
    <text evidence="2">The sequence shown here is derived from an EMBL/GenBank/DDBJ whole genome shotgun (WGS) entry which is preliminary data.</text>
</comment>
<accession>A0ABV7CH14</accession>
<protein>
    <recommendedName>
        <fullName evidence="4">Toxin CptA</fullName>
    </recommendedName>
</protein>
<dbReference type="EMBL" id="JBHRSD010000010">
    <property type="protein sequence ID" value="MFC3031893.1"/>
    <property type="molecule type" value="Genomic_DNA"/>
</dbReference>
<name>A0ABV7CH14_9GAMM</name>
<proteinExistence type="predicted"/>
<organism evidence="2 3">
    <name type="scientific">Pseudoalteromonas fenneropenaei</name>
    <dbReference type="NCBI Taxonomy" id="1737459"/>
    <lineage>
        <taxon>Bacteria</taxon>
        <taxon>Pseudomonadati</taxon>
        <taxon>Pseudomonadota</taxon>
        <taxon>Gammaproteobacteria</taxon>
        <taxon>Alteromonadales</taxon>
        <taxon>Pseudoalteromonadaceae</taxon>
        <taxon>Pseudoalteromonas</taxon>
    </lineage>
</organism>
<evidence type="ECO:0000256" key="1">
    <source>
        <dbReference type="SAM" id="Phobius"/>
    </source>
</evidence>
<dbReference type="Proteomes" id="UP001595453">
    <property type="component" value="Unassembled WGS sequence"/>
</dbReference>
<keyword evidence="1" id="KW-1133">Transmembrane helix</keyword>
<keyword evidence="3" id="KW-1185">Reference proteome</keyword>
<dbReference type="RefSeq" id="WP_377121584.1">
    <property type="nucleotide sequence ID" value="NZ_JBHRSD010000010.1"/>
</dbReference>
<evidence type="ECO:0000313" key="2">
    <source>
        <dbReference type="EMBL" id="MFC3031893.1"/>
    </source>
</evidence>
<evidence type="ECO:0008006" key="4">
    <source>
        <dbReference type="Google" id="ProtNLM"/>
    </source>
</evidence>
<evidence type="ECO:0000313" key="3">
    <source>
        <dbReference type="Proteomes" id="UP001595453"/>
    </source>
</evidence>
<keyword evidence="1" id="KW-0812">Transmembrane</keyword>
<sequence>MTASAYRIDIQHNILPRAWFVAWLSVSSTVLALLLPHWITLLLLLLMWLPVNWLWWSWLNRLCPAQGVLLLHAPHVEWIAADGTKLYGELLPHSILSDFALVLSLDSFGTRCRFILLANSMTAQNWQRLRRAAITARGSIPSA</sequence>
<gene>
    <name evidence="2" type="ORF">ACFOEE_05125</name>
</gene>
<feature type="transmembrane region" description="Helical" evidence="1">
    <location>
        <begin position="20"/>
        <end position="49"/>
    </location>
</feature>